<dbReference type="Proteomes" id="UP000789759">
    <property type="component" value="Unassembled WGS sequence"/>
</dbReference>
<reference evidence="1" key="1">
    <citation type="submission" date="2021-06" db="EMBL/GenBank/DDBJ databases">
        <authorList>
            <person name="Kallberg Y."/>
            <person name="Tangrot J."/>
            <person name="Rosling A."/>
        </authorList>
    </citation>
    <scope>NUCLEOTIDE SEQUENCE</scope>
    <source>
        <strain evidence="1">FL966</strain>
    </source>
</reference>
<dbReference type="AlphaFoldDB" id="A0A9N9KJV2"/>
<proteinExistence type="predicted"/>
<evidence type="ECO:0000313" key="2">
    <source>
        <dbReference type="Proteomes" id="UP000789759"/>
    </source>
</evidence>
<dbReference type="OrthoDB" id="10514947at2759"/>
<sequence>KINTTNKFDQSFENYNNFNEYIAKIEKLESSKMFSTDMQIFEINNSNIVNKENTRIENFIVKIKETNFE</sequence>
<dbReference type="EMBL" id="CAJVQA010085108">
    <property type="protein sequence ID" value="CAG8838738.1"/>
    <property type="molecule type" value="Genomic_DNA"/>
</dbReference>
<organism evidence="1 2">
    <name type="scientific">Cetraspora pellucida</name>
    <dbReference type="NCBI Taxonomy" id="1433469"/>
    <lineage>
        <taxon>Eukaryota</taxon>
        <taxon>Fungi</taxon>
        <taxon>Fungi incertae sedis</taxon>
        <taxon>Mucoromycota</taxon>
        <taxon>Glomeromycotina</taxon>
        <taxon>Glomeromycetes</taxon>
        <taxon>Diversisporales</taxon>
        <taxon>Gigasporaceae</taxon>
        <taxon>Cetraspora</taxon>
    </lineage>
</organism>
<comment type="caution">
    <text evidence="1">The sequence shown here is derived from an EMBL/GenBank/DDBJ whole genome shotgun (WGS) entry which is preliminary data.</text>
</comment>
<feature type="non-terminal residue" evidence="1">
    <location>
        <position position="69"/>
    </location>
</feature>
<keyword evidence="2" id="KW-1185">Reference proteome</keyword>
<protein>
    <submittedName>
        <fullName evidence="1">3411_t:CDS:1</fullName>
    </submittedName>
</protein>
<gene>
    <name evidence="1" type="ORF">CPELLU_LOCUS21746</name>
</gene>
<name>A0A9N9KJV2_9GLOM</name>
<feature type="non-terminal residue" evidence="1">
    <location>
        <position position="1"/>
    </location>
</feature>
<accession>A0A9N9KJV2</accession>
<evidence type="ECO:0000313" key="1">
    <source>
        <dbReference type="EMBL" id="CAG8838738.1"/>
    </source>
</evidence>